<accession>A0A547PMV2</accession>
<keyword evidence="2" id="KW-0812">Transmembrane</keyword>
<keyword evidence="2" id="KW-0472">Membrane</keyword>
<reference evidence="3 4" key="1">
    <citation type="submission" date="2019-06" db="EMBL/GenBank/DDBJ databases">
        <title>Paenimaribius caenipelagi gen. nov., sp. nov., isolated from a tidal flat.</title>
        <authorList>
            <person name="Yoon J.-H."/>
        </authorList>
    </citation>
    <scope>NUCLEOTIDE SEQUENCE [LARGE SCALE GENOMIC DNA]</scope>
    <source>
        <strain evidence="3 4">JBTF-M29</strain>
    </source>
</reference>
<protein>
    <submittedName>
        <fullName evidence="3">Uncharacterized protein</fullName>
    </submittedName>
</protein>
<evidence type="ECO:0000256" key="2">
    <source>
        <dbReference type="SAM" id="Phobius"/>
    </source>
</evidence>
<comment type="caution">
    <text evidence="3">The sequence shown here is derived from an EMBL/GenBank/DDBJ whole genome shotgun (WGS) entry which is preliminary data.</text>
</comment>
<evidence type="ECO:0000313" key="3">
    <source>
        <dbReference type="EMBL" id="TRD15471.1"/>
    </source>
</evidence>
<organism evidence="3 4">
    <name type="scientific">Palleronia caenipelagi</name>
    <dbReference type="NCBI Taxonomy" id="2489174"/>
    <lineage>
        <taxon>Bacteria</taxon>
        <taxon>Pseudomonadati</taxon>
        <taxon>Pseudomonadota</taxon>
        <taxon>Alphaproteobacteria</taxon>
        <taxon>Rhodobacterales</taxon>
        <taxon>Roseobacteraceae</taxon>
        <taxon>Palleronia</taxon>
    </lineage>
</organism>
<dbReference type="AlphaFoldDB" id="A0A547PMV2"/>
<evidence type="ECO:0000313" key="4">
    <source>
        <dbReference type="Proteomes" id="UP000318590"/>
    </source>
</evidence>
<keyword evidence="4" id="KW-1185">Reference proteome</keyword>
<proteinExistence type="predicted"/>
<dbReference type="EMBL" id="VFSV01000042">
    <property type="protein sequence ID" value="TRD15471.1"/>
    <property type="molecule type" value="Genomic_DNA"/>
</dbReference>
<gene>
    <name evidence="3" type="ORF">FEV53_16280</name>
</gene>
<sequence length="494" mass="54693">MTDFTDVVVFGTQDGHFAEGTGLLGRAREFEDTFEFRGVLRSETVFRFGSVSYFRRVLASAGYAYNLIGALVPVLDRADSKGFLGVGLLFPDNAAAADDMTAACQQALDTLCVIRERHVDENGKLSQDFDPRMFLPGSSNSPLDELSLSSSEEIDVYLFDDEKKVPPGDALYMLQSSERFLHTMVLLTDSPSRNVPEMSLGMLREFHDELERERMRRREEEARREEQARKEEVRREEARRAREVRLAEERRVQEARARAKAAAADQRARSSRDGFLEERVHELERIVEDISDRLHTLERDAGYDPDQFQSRAAPAQVDGFREAPQDDGFALGSGSGLGGARAFAMDDRPFWVVFTNSQTIIVASLALAGMLLIGAVVYVLMSGGWRGGAADLSPAGLSDIRQNSVEVPDPSADETAHFCKGYRAINDAIQMESVAASVNYFLFCQEGSGPNLPAGCLDNPSISEASVELEALGIDDVATLSAHFYESFDLCEFE</sequence>
<dbReference type="RefSeq" id="WP_142835839.1">
    <property type="nucleotide sequence ID" value="NZ_VFSV01000042.1"/>
</dbReference>
<feature type="transmembrane region" description="Helical" evidence="2">
    <location>
        <begin position="360"/>
        <end position="381"/>
    </location>
</feature>
<feature type="region of interest" description="Disordered" evidence="1">
    <location>
        <begin position="217"/>
        <end position="238"/>
    </location>
</feature>
<keyword evidence="2" id="KW-1133">Transmembrane helix</keyword>
<name>A0A547PMV2_9RHOB</name>
<evidence type="ECO:0000256" key="1">
    <source>
        <dbReference type="SAM" id="MobiDB-lite"/>
    </source>
</evidence>
<dbReference type="Proteomes" id="UP000318590">
    <property type="component" value="Unassembled WGS sequence"/>
</dbReference>